<dbReference type="NCBIfam" id="TIGR03953">
    <property type="entry name" value="rplD_bact"/>
    <property type="match status" value="1"/>
</dbReference>
<dbReference type="Pfam" id="PF00573">
    <property type="entry name" value="Ribosomal_L4"/>
    <property type="match status" value="1"/>
</dbReference>
<keyword evidence="3 5" id="KW-0687">Ribonucleoprotein</keyword>
<evidence type="ECO:0000256" key="1">
    <source>
        <dbReference type="ARBA" id="ARBA00010528"/>
    </source>
</evidence>
<accession>A0A449B3D1</accession>
<dbReference type="KEGG" id="mmau:NCTC10168_00017"/>
<comment type="function">
    <text evidence="5">Forms part of the polypeptide exit tunnel.</text>
</comment>
<evidence type="ECO:0000256" key="5">
    <source>
        <dbReference type="HAMAP-Rule" id="MF_01328"/>
    </source>
</evidence>
<keyword evidence="5" id="KW-0694">RNA-binding</keyword>
<dbReference type="GO" id="GO:0005840">
    <property type="term" value="C:ribosome"/>
    <property type="evidence" value="ECO:0007669"/>
    <property type="project" value="UniProtKB-KW"/>
</dbReference>
<proteinExistence type="inferred from homology"/>
<comment type="function">
    <text evidence="5">One of the primary rRNA binding proteins, this protein initially binds near the 5'-end of the 23S rRNA. It is important during the early stages of 50S assembly. It makes multiple contacts with different domains of the 23S rRNA in the assembled 50S subunit and ribosome.</text>
</comment>
<feature type="compositionally biased region" description="Basic residues" evidence="6">
    <location>
        <begin position="173"/>
        <end position="184"/>
    </location>
</feature>
<comment type="similarity">
    <text evidence="1 5">Belongs to the universal ribosomal protein uL4 family.</text>
</comment>
<dbReference type="AlphaFoldDB" id="A0A449B3D1"/>
<keyword evidence="5" id="KW-0699">rRNA-binding</keyword>
<dbReference type="PANTHER" id="PTHR10746:SF6">
    <property type="entry name" value="LARGE RIBOSOMAL SUBUNIT PROTEIN UL4M"/>
    <property type="match status" value="1"/>
</dbReference>
<dbReference type="GO" id="GO:0003735">
    <property type="term" value="F:structural constituent of ribosome"/>
    <property type="evidence" value="ECO:0007669"/>
    <property type="project" value="InterPro"/>
</dbReference>
<comment type="subunit">
    <text evidence="5">Part of the 50S ribosomal subunit.</text>
</comment>
<dbReference type="Gene3D" id="3.40.1370.10">
    <property type="match status" value="1"/>
</dbReference>
<evidence type="ECO:0000256" key="4">
    <source>
        <dbReference type="ARBA" id="ARBA00035244"/>
    </source>
</evidence>
<gene>
    <name evidence="5 7" type="primary">rplD</name>
    <name evidence="7" type="ORF">NCTC10168_00017</name>
</gene>
<keyword evidence="8" id="KW-1185">Reference proteome</keyword>
<sequence>MSDKELKKSSTTVETTTDAASNTQTTTKRTVKTVMTTKKVNKLVTKTEKIADDKFEKTYVFDFPENEVQKIEAPVKPPKPAAAKVEVKKETSKPKTETKVKEVVKKTQVKKEEAKEAPIKKEAPKAKKLSLNPVLFDSEKIYEQAIFDTIMSERASLRQGTHDVKSRAEVRGGGKKPWRQKGTGRARAGSTRSPIWVGGGRAFGPTPERNYTLKVNKKVRFAAFVSALTLLARNNQVILDDMKLESISTKAAVAKLEELKIKDLKHILIVTTDETLYKSVANLKNVIAVKPNSVSIEKLVWADVLVLSEEGLKNFEGRLK</sequence>
<reference evidence="7 8" key="1">
    <citation type="submission" date="2019-01" db="EMBL/GenBank/DDBJ databases">
        <authorList>
            <consortium name="Pathogen Informatics"/>
        </authorList>
    </citation>
    <scope>NUCLEOTIDE SEQUENCE [LARGE SCALE GENOMIC DNA]</scope>
    <source>
        <strain evidence="7 8">NCTC10168</strain>
    </source>
</reference>
<dbReference type="GO" id="GO:1990904">
    <property type="term" value="C:ribonucleoprotein complex"/>
    <property type="evidence" value="ECO:0007669"/>
    <property type="project" value="UniProtKB-KW"/>
</dbReference>
<dbReference type="InterPro" id="IPR023574">
    <property type="entry name" value="Ribosomal_uL4_dom_sf"/>
</dbReference>
<dbReference type="HAMAP" id="MF_01328_B">
    <property type="entry name" value="Ribosomal_uL4_B"/>
    <property type="match status" value="1"/>
</dbReference>
<dbReference type="RefSeq" id="WP_129645933.1">
    <property type="nucleotide sequence ID" value="NZ_LR215037.1"/>
</dbReference>
<dbReference type="InterPro" id="IPR013005">
    <property type="entry name" value="Ribosomal_uL4-like"/>
</dbReference>
<dbReference type="Proteomes" id="UP000290243">
    <property type="component" value="Chromosome"/>
</dbReference>
<feature type="compositionally biased region" description="Basic and acidic residues" evidence="6">
    <location>
        <begin position="160"/>
        <end position="172"/>
    </location>
</feature>
<name>A0A449B3D1_9BACT</name>
<dbReference type="GO" id="GO:0006412">
    <property type="term" value="P:translation"/>
    <property type="evidence" value="ECO:0007669"/>
    <property type="project" value="UniProtKB-UniRule"/>
</dbReference>
<dbReference type="PANTHER" id="PTHR10746">
    <property type="entry name" value="50S RIBOSOMAL PROTEIN L4"/>
    <property type="match status" value="1"/>
</dbReference>
<organism evidence="7 8">
    <name type="scientific">Mycoplasmopsis maculosa</name>
    <dbReference type="NCBI Taxonomy" id="114885"/>
    <lineage>
        <taxon>Bacteria</taxon>
        <taxon>Bacillati</taxon>
        <taxon>Mycoplasmatota</taxon>
        <taxon>Mycoplasmoidales</taxon>
        <taxon>Metamycoplasmataceae</taxon>
        <taxon>Mycoplasmopsis</taxon>
    </lineage>
</organism>
<feature type="region of interest" description="Disordered" evidence="6">
    <location>
        <begin position="74"/>
        <end position="99"/>
    </location>
</feature>
<evidence type="ECO:0000313" key="8">
    <source>
        <dbReference type="Proteomes" id="UP000290243"/>
    </source>
</evidence>
<evidence type="ECO:0000256" key="3">
    <source>
        <dbReference type="ARBA" id="ARBA00023274"/>
    </source>
</evidence>
<protein>
    <recommendedName>
        <fullName evidence="4 5">Large ribosomal subunit protein uL4</fullName>
    </recommendedName>
</protein>
<dbReference type="SUPFAM" id="SSF52166">
    <property type="entry name" value="Ribosomal protein L4"/>
    <property type="match status" value="1"/>
</dbReference>
<evidence type="ECO:0000256" key="2">
    <source>
        <dbReference type="ARBA" id="ARBA00022980"/>
    </source>
</evidence>
<evidence type="ECO:0000256" key="6">
    <source>
        <dbReference type="SAM" id="MobiDB-lite"/>
    </source>
</evidence>
<dbReference type="EMBL" id="LR215037">
    <property type="protein sequence ID" value="VEU75111.1"/>
    <property type="molecule type" value="Genomic_DNA"/>
</dbReference>
<dbReference type="GO" id="GO:0019843">
    <property type="term" value="F:rRNA binding"/>
    <property type="evidence" value="ECO:0007669"/>
    <property type="project" value="UniProtKB-UniRule"/>
</dbReference>
<keyword evidence="2 5" id="KW-0689">Ribosomal protein</keyword>
<dbReference type="OrthoDB" id="9803201at2"/>
<feature type="region of interest" description="Disordered" evidence="6">
    <location>
        <begin position="1"/>
        <end position="29"/>
    </location>
</feature>
<feature type="region of interest" description="Disordered" evidence="6">
    <location>
        <begin position="157"/>
        <end position="191"/>
    </location>
</feature>
<evidence type="ECO:0000313" key="7">
    <source>
        <dbReference type="EMBL" id="VEU75111.1"/>
    </source>
</evidence>
<feature type="compositionally biased region" description="Basic and acidic residues" evidence="6">
    <location>
        <begin position="85"/>
        <end position="99"/>
    </location>
</feature>
<dbReference type="InterPro" id="IPR002136">
    <property type="entry name" value="Ribosomal_uL4"/>
</dbReference>
<feature type="compositionally biased region" description="Low complexity" evidence="6">
    <location>
        <begin position="15"/>
        <end position="29"/>
    </location>
</feature>